<evidence type="ECO:0000259" key="1">
    <source>
        <dbReference type="Pfam" id="PF21806"/>
    </source>
</evidence>
<name>A0ABP4IAQ4_9ACTN</name>
<evidence type="ECO:0000313" key="2">
    <source>
        <dbReference type="EMBL" id="GAA1383389.1"/>
    </source>
</evidence>
<evidence type="ECO:0000313" key="3">
    <source>
        <dbReference type="Proteomes" id="UP001499863"/>
    </source>
</evidence>
<keyword evidence="3" id="KW-1185">Reference proteome</keyword>
<organism evidence="2 3">
    <name type="scientific">Kitasatospora putterlickiae</name>
    <dbReference type="NCBI Taxonomy" id="221725"/>
    <lineage>
        <taxon>Bacteria</taxon>
        <taxon>Bacillati</taxon>
        <taxon>Actinomycetota</taxon>
        <taxon>Actinomycetes</taxon>
        <taxon>Kitasatosporales</taxon>
        <taxon>Streptomycetaceae</taxon>
        <taxon>Kitasatospora</taxon>
    </lineage>
</organism>
<dbReference type="RefSeq" id="WP_344324494.1">
    <property type="nucleotide sequence ID" value="NZ_BAAAKJ010000018.1"/>
</dbReference>
<feature type="domain" description="DUF6879" evidence="1">
    <location>
        <begin position="33"/>
        <end position="190"/>
    </location>
</feature>
<protein>
    <recommendedName>
        <fullName evidence="1">DUF6879 domain-containing protein</fullName>
    </recommendedName>
</protein>
<sequence length="206" mass="23403">MRDLLSPPPGDRLPLDEYRADFRRRDFAVDGYDSWKLERRQDFQEPEDPSWRAYTEGDWARSLHLIDAMRDDLLQLARTAADHATRLLRVRVVELPVTPYLAWELHLLRLRAECGELIRIVGPDLVAPHEQHGPLPELVTLGPDTVYDITYDATGILAGATRYTGRAVRERVVGFIADLYAQGEDIADFMAREAEGLRPARAGAEL</sequence>
<comment type="caution">
    <text evidence="2">The sequence shown here is derived from an EMBL/GenBank/DDBJ whole genome shotgun (WGS) entry which is preliminary data.</text>
</comment>
<reference evidence="3" key="1">
    <citation type="journal article" date="2019" name="Int. J. Syst. Evol. Microbiol.">
        <title>The Global Catalogue of Microorganisms (GCM) 10K type strain sequencing project: providing services to taxonomists for standard genome sequencing and annotation.</title>
        <authorList>
            <consortium name="The Broad Institute Genomics Platform"/>
            <consortium name="The Broad Institute Genome Sequencing Center for Infectious Disease"/>
            <person name="Wu L."/>
            <person name="Ma J."/>
        </authorList>
    </citation>
    <scope>NUCLEOTIDE SEQUENCE [LARGE SCALE GENOMIC DNA]</scope>
    <source>
        <strain evidence="3">JCM 12393</strain>
    </source>
</reference>
<gene>
    <name evidence="2" type="ORF">GCM10009639_03640</name>
</gene>
<dbReference type="Pfam" id="PF21806">
    <property type="entry name" value="DUF6879"/>
    <property type="match status" value="1"/>
</dbReference>
<dbReference type="InterPro" id="IPR049244">
    <property type="entry name" value="DUF6879"/>
</dbReference>
<dbReference type="EMBL" id="BAAAKJ010000018">
    <property type="protein sequence ID" value="GAA1383389.1"/>
    <property type="molecule type" value="Genomic_DNA"/>
</dbReference>
<dbReference type="Proteomes" id="UP001499863">
    <property type="component" value="Unassembled WGS sequence"/>
</dbReference>
<proteinExistence type="predicted"/>
<accession>A0ABP4IAQ4</accession>